<accession>A0A834HXQ3</accession>
<dbReference type="Pfam" id="PF00379">
    <property type="entry name" value="Chitin_bind_4"/>
    <property type="match status" value="1"/>
</dbReference>
<proteinExistence type="predicted"/>
<protein>
    <submittedName>
        <fullName evidence="3">Uncharacterized protein</fullName>
    </submittedName>
</protein>
<gene>
    <name evidence="3" type="ORF">GWI33_019739</name>
</gene>
<dbReference type="OrthoDB" id="8021718at2759"/>
<dbReference type="Proteomes" id="UP000625711">
    <property type="component" value="Unassembled WGS sequence"/>
</dbReference>
<evidence type="ECO:0000313" key="4">
    <source>
        <dbReference type="Proteomes" id="UP000625711"/>
    </source>
</evidence>
<evidence type="ECO:0000256" key="2">
    <source>
        <dbReference type="SAM" id="SignalP"/>
    </source>
</evidence>
<name>A0A834HXQ3_RHYFE</name>
<organism evidence="3 4">
    <name type="scientific">Rhynchophorus ferrugineus</name>
    <name type="common">Red palm weevil</name>
    <name type="synonym">Curculio ferrugineus</name>
    <dbReference type="NCBI Taxonomy" id="354439"/>
    <lineage>
        <taxon>Eukaryota</taxon>
        <taxon>Metazoa</taxon>
        <taxon>Ecdysozoa</taxon>
        <taxon>Arthropoda</taxon>
        <taxon>Hexapoda</taxon>
        <taxon>Insecta</taxon>
        <taxon>Pterygota</taxon>
        <taxon>Neoptera</taxon>
        <taxon>Endopterygota</taxon>
        <taxon>Coleoptera</taxon>
        <taxon>Polyphaga</taxon>
        <taxon>Cucujiformia</taxon>
        <taxon>Curculionidae</taxon>
        <taxon>Dryophthorinae</taxon>
        <taxon>Rhynchophorus</taxon>
    </lineage>
</organism>
<keyword evidence="4" id="KW-1185">Reference proteome</keyword>
<sequence>MVLVFKLSCSIILSSLVIIAKTKPILQEIRLSLAEPSSYNIYEPNGPGTYAFGYEIDDPETENLQFRDEERHANGTVTGRYGWMSPDGKIVIAEYISDKNGYRAKVETLPNFRTYRDRRFKAQPNNFAFR</sequence>
<dbReference type="AlphaFoldDB" id="A0A834HXQ3"/>
<feature type="signal peptide" evidence="2">
    <location>
        <begin position="1"/>
        <end position="22"/>
    </location>
</feature>
<dbReference type="InterPro" id="IPR000618">
    <property type="entry name" value="Insect_cuticle"/>
</dbReference>
<feature type="chain" id="PRO_5032532712" evidence="2">
    <location>
        <begin position="23"/>
        <end position="130"/>
    </location>
</feature>
<evidence type="ECO:0000313" key="3">
    <source>
        <dbReference type="EMBL" id="KAF7266995.1"/>
    </source>
</evidence>
<dbReference type="EMBL" id="JAACXV010014477">
    <property type="protein sequence ID" value="KAF7266995.1"/>
    <property type="molecule type" value="Genomic_DNA"/>
</dbReference>
<comment type="caution">
    <text evidence="3">The sequence shown here is derived from an EMBL/GenBank/DDBJ whole genome shotgun (WGS) entry which is preliminary data.</text>
</comment>
<evidence type="ECO:0000256" key="1">
    <source>
        <dbReference type="PROSITE-ProRule" id="PRU00497"/>
    </source>
</evidence>
<dbReference type="GO" id="GO:0062129">
    <property type="term" value="C:chitin-based extracellular matrix"/>
    <property type="evidence" value="ECO:0007669"/>
    <property type="project" value="TreeGrafter"/>
</dbReference>
<dbReference type="PANTHER" id="PTHR10380">
    <property type="entry name" value="CUTICLE PROTEIN"/>
    <property type="match status" value="1"/>
</dbReference>
<keyword evidence="2" id="KW-0732">Signal</keyword>
<reference evidence="3" key="1">
    <citation type="submission" date="2020-08" db="EMBL/GenBank/DDBJ databases">
        <title>Genome sequencing and assembly of the red palm weevil Rhynchophorus ferrugineus.</title>
        <authorList>
            <person name="Dias G.B."/>
            <person name="Bergman C.M."/>
            <person name="Manee M."/>
        </authorList>
    </citation>
    <scope>NUCLEOTIDE SEQUENCE</scope>
    <source>
        <strain evidence="3">AA-2017</strain>
        <tissue evidence="3">Whole larva</tissue>
    </source>
</reference>
<dbReference type="PROSITE" id="PS51155">
    <property type="entry name" value="CHIT_BIND_RR_2"/>
    <property type="match status" value="1"/>
</dbReference>
<keyword evidence="1" id="KW-0193">Cuticle</keyword>
<dbReference type="InterPro" id="IPR050468">
    <property type="entry name" value="Cuticle_Struct_Prot"/>
</dbReference>
<dbReference type="PANTHER" id="PTHR10380:SF224">
    <property type="entry name" value="CUTICULAR PROTEIN 12A"/>
    <property type="match status" value="1"/>
</dbReference>
<dbReference type="GO" id="GO:0008010">
    <property type="term" value="F:structural constituent of chitin-based larval cuticle"/>
    <property type="evidence" value="ECO:0007669"/>
    <property type="project" value="TreeGrafter"/>
</dbReference>